<dbReference type="EMBL" id="AP026867">
    <property type="protein sequence ID" value="BDS15318.1"/>
    <property type="molecule type" value="Genomic_DNA"/>
</dbReference>
<reference evidence="1" key="1">
    <citation type="submission" date="2022-09" db="EMBL/GenBank/DDBJ databases">
        <title>Aureispira anguillicida sp. nov., isolated from Leptocephalus of Japanese eel Anguilla japonica.</title>
        <authorList>
            <person name="Yuasa K."/>
            <person name="Mekata T."/>
            <person name="Ikunari K."/>
        </authorList>
    </citation>
    <scope>NUCLEOTIDE SEQUENCE</scope>
    <source>
        <strain evidence="1">EL160426</strain>
    </source>
</reference>
<keyword evidence="2" id="KW-1185">Reference proteome</keyword>
<name>A0A915YM53_9BACT</name>
<dbReference type="KEGG" id="aup:AsAng_0061020"/>
<dbReference type="Proteomes" id="UP001060919">
    <property type="component" value="Chromosome"/>
</dbReference>
<sequence>MEILMNGLNYAIWVLDFRKKLDRFTFRRYRHELQLYRLGSTIPK</sequence>
<dbReference type="AlphaFoldDB" id="A0A915YM53"/>
<evidence type="ECO:0000313" key="2">
    <source>
        <dbReference type="Proteomes" id="UP001060919"/>
    </source>
</evidence>
<accession>A0A915YM53</accession>
<proteinExistence type="predicted"/>
<organism evidence="1 2">
    <name type="scientific">Aureispira anguillae</name>
    <dbReference type="NCBI Taxonomy" id="2864201"/>
    <lineage>
        <taxon>Bacteria</taxon>
        <taxon>Pseudomonadati</taxon>
        <taxon>Bacteroidota</taxon>
        <taxon>Saprospiria</taxon>
        <taxon>Saprospirales</taxon>
        <taxon>Saprospiraceae</taxon>
        <taxon>Aureispira</taxon>
    </lineage>
</organism>
<evidence type="ECO:0000313" key="1">
    <source>
        <dbReference type="EMBL" id="BDS15318.1"/>
    </source>
</evidence>
<protein>
    <submittedName>
        <fullName evidence="1">Uncharacterized protein</fullName>
    </submittedName>
</protein>
<gene>
    <name evidence="1" type="ORF">AsAng_0061020</name>
</gene>